<dbReference type="GO" id="GO:0016829">
    <property type="term" value="F:lyase activity"/>
    <property type="evidence" value="ECO:0007669"/>
    <property type="project" value="UniProtKB-KW"/>
</dbReference>
<feature type="signal peptide" evidence="1">
    <location>
        <begin position="1"/>
        <end position="23"/>
    </location>
</feature>
<accession>A0A9P4HCR4</accession>
<evidence type="ECO:0000313" key="3">
    <source>
        <dbReference type="Proteomes" id="UP000799777"/>
    </source>
</evidence>
<sequence>MIGAHTLAAFAILAHSLIQDVPGIIGAIPSINKNQYDVTPYLKSRPSDFVYPGMWHTHEDLERIKTNVQAGKEPWKSAFDAFRVDTYSLSNYTMLGPKAVISRGLVSNYSTFSTGMRAAWQNALMWYITGDQAHAKLSTRILDSWGSNLTAIIGSDRSLLLGLDGDLFVNAADIMRHEAGWVETGSQWQGDSGFSIQLCWLFSRQSTAIGQANYGVASIKALLNFAVFLDDVQLWNYAMNELVNHPCAGLFASYHPETCQSVESGRDQSHAQSGIGWTAYAMRTAQSQGSDLFSLGNNLLLKGAEYSAKSNLNNTVPHDPNWYRCEAVLVGGPWEKISTNAFGITNRTPIWDLLHYEYTMKRNLSAPWTERARVAEGFEGAAKQPSINDHSSWGELLWAA</sequence>
<keyword evidence="3" id="KW-1185">Reference proteome</keyword>
<feature type="chain" id="PRO_5040321150" evidence="1">
    <location>
        <begin position="24"/>
        <end position="400"/>
    </location>
</feature>
<evidence type="ECO:0000313" key="2">
    <source>
        <dbReference type="EMBL" id="KAF2032636.1"/>
    </source>
</evidence>
<organism evidence="2 3">
    <name type="scientific">Setomelanomma holmii</name>
    <dbReference type="NCBI Taxonomy" id="210430"/>
    <lineage>
        <taxon>Eukaryota</taxon>
        <taxon>Fungi</taxon>
        <taxon>Dikarya</taxon>
        <taxon>Ascomycota</taxon>
        <taxon>Pezizomycotina</taxon>
        <taxon>Dothideomycetes</taxon>
        <taxon>Pleosporomycetidae</taxon>
        <taxon>Pleosporales</taxon>
        <taxon>Pleosporineae</taxon>
        <taxon>Phaeosphaeriaceae</taxon>
        <taxon>Setomelanomma</taxon>
    </lineage>
</organism>
<dbReference type="InterPro" id="IPR008929">
    <property type="entry name" value="Chondroitin_lyas"/>
</dbReference>
<name>A0A9P4HCR4_9PLEO</name>
<dbReference type="AlphaFoldDB" id="A0A9P4HCR4"/>
<dbReference type="OrthoDB" id="5302720at2759"/>
<proteinExistence type="predicted"/>
<reference evidence="2" key="1">
    <citation type="journal article" date="2020" name="Stud. Mycol.">
        <title>101 Dothideomycetes genomes: a test case for predicting lifestyles and emergence of pathogens.</title>
        <authorList>
            <person name="Haridas S."/>
            <person name="Albert R."/>
            <person name="Binder M."/>
            <person name="Bloem J."/>
            <person name="Labutti K."/>
            <person name="Salamov A."/>
            <person name="Andreopoulos B."/>
            <person name="Baker S."/>
            <person name="Barry K."/>
            <person name="Bills G."/>
            <person name="Bluhm B."/>
            <person name="Cannon C."/>
            <person name="Castanera R."/>
            <person name="Culley D."/>
            <person name="Daum C."/>
            <person name="Ezra D."/>
            <person name="Gonzalez J."/>
            <person name="Henrissat B."/>
            <person name="Kuo A."/>
            <person name="Liang C."/>
            <person name="Lipzen A."/>
            <person name="Lutzoni F."/>
            <person name="Magnuson J."/>
            <person name="Mondo S."/>
            <person name="Nolan M."/>
            <person name="Ohm R."/>
            <person name="Pangilinan J."/>
            <person name="Park H.-J."/>
            <person name="Ramirez L."/>
            <person name="Alfaro M."/>
            <person name="Sun H."/>
            <person name="Tritt A."/>
            <person name="Yoshinaga Y."/>
            <person name="Zwiers L.-H."/>
            <person name="Turgeon B."/>
            <person name="Goodwin S."/>
            <person name="Spatafora J."/>
            <person name="Crous P."/>
            <person name="Grigoriev I."/>
        </authorList>
    </citation>
    <scope>NUCLEOTIDE SEQUENCE</scope>
    <source>
        <strain evidence="2">CBS 110217</strain>
    </source>
</reference>
<dbReference type="EMBL" id="ML978171">
    <property type="protein sequence ID" value="KAF2032636.1"/>
    <property type="molecule type" value="Genomic_DNA"/>
</dbReference>
<keyword evidence="2" id="KW-0456">Lyase</keyword>
<gene>
    <name evidence="2" type="ORF">EK21DRAFT_109708</name>
</gene>
<keyword evidence="1" id="KW-0732">Signal</keyword>
<dbReference type="Gene3D" id="1.50.10.100">
    <property type="entry name" value="Chondroitin AC/alginate lyase"/>
    <property type="match status" value="1"/>
</dbReference>
<evidence type="ECO:0000256" key="1">
    <source>
        <dbReference type="SAM" id="SignalP"/>
    </source>
</evidence>
<protein>
    <submittedName>
        <fullName evidence="2">Chondroitin AC/alginate lyase</fullName>
    </submittedName>
</protein>
<dbReference type="Proteomes" id="UP000799777">
    <property type="component" value="Unassembled WGS sequence"/>
</dbReference>
<dbReference type="SUPFAM" id="SSF48230">
    <property type="entry name" value="Chondroitin AC/alginate lyase"/>
    <property type="match status" value="1"/>
</dbReference>
<comment type="caution">
    <text evidence="2">The sequence shown here is derived from an EMBL/GenBank/DDBJ whole genome shotgun (WGS) entry which is preliminary data.</text>
</comment>